<dbReference type="Gene3D" id="3.40.50.1820">
    <property type="entry name" value="alpha/beta hydrolase"/>
    <property type="match status" value="1"/>
</dbReference>
<dbReference type="InterPro" id="IPR029058">
    <property type="entry name" value="AB_hydrolase_fold"/>
</dbReference>
<dbReference type="eggNOG" id="COG0596">
    <property type="taxonomic scope" value="Bacteria"/>
</dbReference>
<name>D2UE93_XANAP</name>
<dbReference type="Pfam" id="PF12146">
    <property type="entry name" value="Hydrolase_4"/>
    <property type="match status" value="1"/>
</dbReference>
<proteinExistence type="predicted"/>
<evidence type="ECO:0000313" key="2">
    <source>
        <dbReference type="EMBL" id="CBA16339.1"/>
    </source>
</evidence>
<dbReference type="GO" id="GO:0016787">
    <property type="term" value="F:hydrolase activity"/>
    <property type="evidence" value="ECO:0007669"/>
    <property type="project" value="UniProtKB-KW"/>
</dbReference>
<dbReference type="PANTHER" id="PTHR43433:SF10">
    <property type="entry name" value="AB HYDROLASE-1 DOMAIN-CONTAINING PROTEIN"/>
    <property type="match status" value="1"/>
</dbReference>
<organism evidence="2 3">
    <name type="scientific">Xanthomonas albilineans (strain GPE PC73 / CFBP 7063)</name>
    <dbReference type="NCBI Taxonomy" id="380358"/>
    <lineage>
        <taxon>Bacteria</taxon>
        <taxon>Pseudomonadati</taxon>
        <taxon>Pseudomonadota</taxon>
        <taxon>Gammaproteobacteria</taxon>
        <taxon>Lysobacterales</taxon>
        <taxon>Lysobacteraceae</taxon>
        <taxon>Xanthomonas</taxon>
    </lineage>
</organism>
<dbReference type="Proteomes" id="UP000001890">
    <property type="component" value="Chromosome"/>
</dbReference>
<protein>
    <submittedName>
        <fullName evidence="2">Hypothetical hydrolase protein</fullName>
    </submittedName>
</protein>
<dbReference type="AlphaFoldDB" id="D2UE93"/>
<dbReference type="EMBL" id="FP565176">
    <property type="protein sequence ID" value="CBA16339.1"/>
    <property type="molecule type" value="Genomic_DNA"/>
</dbReference>
<evidence type="ECO:0000259" key="1">
    <source>
        <dbReference type="Pfam" id="PF12146"/>
    </source>
</evidence>
<dbReference type="OrthoDB" id="8996171at2"/>
<dbReference type="PANTHER" id="PTHR43433">
    <property type="entry name" value="HYDROLASE, ALPHA/BETA FOLD FAMILY PROTEIN"/>
    <property type="match status" value="1"/>
</dbReference>
<sequence length="297" mass="32703">MINPIELLLNDNEMPCHLSSQWLIAADGHRIRVDVCLDPDSSYANVIILPIGVTADPLLPMIRQLRRWSSVYVIYSRFVLDGAMSSLTDEAIDASAHARDLITLMDHFALSRAGLFGYCTGALIAVRAALLLENRFSALVCCNGAFESSSRTAYEREFYDLVKSCAGRPRVASTVRDILAAKVDVNQEFYQYTSIALRDAETFYKYVMCVHAVYAEGLSGLRTTIDTPALLIASAEDKIASPQGSDLPLAFLSQAEQLILDGEDHYLPCRADTPALVAMDNFMRLQAEKPLIEALAA</sequence>
<dbReference type="InterPro" id="IPR050471">
    <property type="entry name" value="AB_hydrolase"/>
</dbReference>
<gene>
    <name evidence="2" type="ordered locus">XALc_1849</name>
</gene>
<dbReference type="KEGG" id="xal:XALC_1849"/>
<dbReference type="STRING" id="380358.XALC_1849"/>
<accession>D2UE93</accession>
<keyword evidence="3" id="KW-1185">Reference proteome</keyword>
<keyword evidence="2" id="KW-0378">Hydrolase</keyword>
<evidence type="ECO:0000313" key="3">
    <source>
        <dbReference type="Proteomes" id="UP000001890"/>
    </source>
</evidence>
<dbReference type="InterPro" id="IPR022742">
    <property type="entry name" value="Hydrolase_4"/>
</dbReference>
<reference evidence="2 3" key="1">
    <citation type="journal article" date="2009" name="BMC Genomics">
        <title>The complete genome sequence of Xanthomonas albilineans provides new insights into the reductive genome evolution of the xylem-limited Xanthomonadaceae.</title>
        <authorList>
            <person name="Pieretti I."/>
            <person name="Royer M."/>
            <person name="Barbe V."/>
            <person name="Carrere S."/>
            <person name="Koebnik R."/>
            <person name="Cociancich S."/>
            <person name="Couloux A."/>
            <person name="Darrasse A."/>
            <person name="Gouzy J."/>
            <person name="Jacques M.A."/>
            <person name="Lauber E."/>
            <person name="Manceau C."/>
            <person name="Mangenot S."/>
            <person name="Poussier S."/>
            <person name="Segurens B."/>
            <person name="Szurek B."/>
            <person name="Verdier V."/>
            <person name="Arlat M."/>
            <person name="Rott P."/>
        </authorList>
    </citation>
    <scope>NUCLEOTIDE SEQUENCE [LARGE SCALE GENOMIC DNA]</scope>
    <source>
        <strain evidence="3">GPE PC73 / CFBP 7063</strain>
    </source>
</reference>
<dbReference type="SUPFAM" id="SSF53474">
    <property type="entry name" value="alpha/beta-Hydrolases"/>
    <property type="match status" value="1"/>
</dbReference>
<feature type="domain" description="Serine aminopeptidase S33" evidence="1">
    <location>
        <begin position="96"/>
        <end position="246"/>
    </location>
</feature>